<dbReference type="Pfam" id="PF01497">
    <property type="entry name" value="Peripla_BP_2"/>
    <property type="match status" value="1"/>
</dbReference>
<accession>A0A2U2DMZ0</accession>
<dbReference type="SUPFAM" id="SSF53807">
    <property type="entry name" value="Helical backbone' metal receptor"/>
    <property type="match status" value="1"/>
</dbReference>
<dbReference type="GO" id="GO:1901678">
    <property type="term" value="P:iron coordination entity transport"/>
    <property type="evidence" value="ECO:0007669"/>
    <property type="project" value="UniProtKB-ARBA"/>
</dbReference>
<feature type="domain" description="Fe/B12 periplasmic-binding" evidence="7">
    <location>
        <begin position="47"/>
        <end position="307"/>
    </location>
</feature>
<keyword evidence="3" id="KW-0813">Transport</keyword>
<comment type="caution">
    <text evidence="8">The sequence shown here is derived from an EMBL/GenBank/DDBJ whole genome shotgun (WGS) entry which is preliminary data.</text>
</comment>
<evidence type="ECO:0000256" key="4">
    <source>
        <dbReference type="ARBA" id="ARBA00022496"/>
    </source>
</evidence>
<evidence type="ECO:0000256" key="2">
    <source>
        <dbReference type="ARBA" id="ARBA00008814"/>
    </source>
</evidence>
<keyword evidence="9" id="KW-1185">Reference proteome</keyword>
<dbReference type="OrthoDB" id="63946at2"/>
<dbReference type="PANTHER" id="PTHR30532:SF28">
    <property type="entry name" value="PETROBACTIN-BINDING PROTEIN YCLQ"/>
    <property type="match status" value="1"/>
</dbReference>
<feature type="signal peptide" evidence="6">
    <location>
        <begin position="1"/>
        <end position="27"/>
    </location>
</feature>
<feature type="chain" id="PRO_5015488549" evidence="6">
    <location>
        <begin position="28"/>
        <end position="307"/>
    </location>
</feature>
<keyword evidence="4" id="KW-0406">Ion transport</keyword>
<protein>
    <submittedName>
        <fullName evidence="8">Iron ABC transporter substrate-binding protein</fullName>
    </submittedName>
</protein>
<gene>
    <name evidence="8" type="ORF">DEM27_19165</name>
</gene>
<dbReference type="Gene3D" id="3.40.50.1980">
    <property type="entry name" value="Nitrogenase molybdenum iron protein domain"/>
    <property type="match status" value="2"/>
</dbReference>
<dbReference type="InterPro" id="IPR033870">
    <property type="entry name" value="FatB"/>
</dbReference>
<evidence type="ECO:0000256" key="3">
    <source>
        <dbReference type="ARBA" id="ARBA00022448"/>
    </source>
</evidence>
<evidence type="ECO:0000313" key="9">
    <source>
        <dbReference type="Proteomes" id="UP000245252"/>
    </source>
</evidence>
<dbReference type="AlphaFoldDB" id="A0A2U2DMZ0"/>
<name>A0A2U2DMZ0_9HYPH</name>
<reference evidence="8 9" key="1">
    <citation type="submission" date="2018-05" db="EMBL/GenBank/DDBJ databases">
        <title>The draft genome of strain NS-104.</title>
        <authorList>
            <person name="Hang P."/>
            <person name="Jiang J."/>
        </authorList>
    </citation>
    <scope>NUCLEOTIDE SEQUENCE [LARGE SCALE GENOMIC DNA]</scope>
    <source>
        <strain evidence="8 9">NS-104</strain>
    </source>
</reference>
<dbReference type="GO" id="GO:0030288">
    <property type="term" value="C:outer membrane-bounded periplasmic space"/>
    <property type="evidence" value="ECO:0007669"/>
    <property type="project" value="TreeGrafter"/>
</dbReference>
<dbReference type="EMBL" id="QFBC01000009">
    <property type="protein sequence ID" value="PWE54640.1"/>
    <property type="molecule type" value="Genomic_DNA"/>
</dbReference>
<dbReference type="InterPro" id="IPR002491">
    <property type="entry name" value="ABC_transptr_periplasmic_BD"/>
</dbReference>
<comment type="similarity">
    <text evidence="2">Belongs to the bacterial solute-binding protein 8 family.</text>
</comment>
<evidence type="ECO:0000256" key="6">
    <source>
        <dbReference type="SAM" id="SignalP"/>
    </source>
</evidence>
<keyword evidence="5 6" id="KW-0732">Signal</keyword>
<proteinExistence type="inferred from homology"/>
<dbReference type="RefSeq" id="WP_109459860.1">
    <property type="nucleotide sequence ID" value="NZ_QFBC01000009.1"/>
</dbReference>
<evidence type="ECO:0000256" key="1">
    <source>
        <dbReference type="ARBA" id="ARBA00004196"/>
    </source>
</evidence>
<dbReference type="Proteomes" id="UP000245252">
    <property type="component" value="Unassembled WGS sequence"/>
</dbReference>
<keyword evidence="4" id="KW-0410">Iron transport</keyword>
<evidence type="ECO:0000259" key="7">
    <source>
        <dbReference type="PROSITE" id="PS50983"/>
    </source>
</evidence>
<keyword evidence="4" id="KW-0408">Iron</keyword>
<sequence length="307" mass="32272">MLFNRSRLSLATVAALGALFVGGLAQAADLVVKHKQGETTIAGTPQKVVVFDLASLDTLGALGVEIQGVPGGVKPAYLSQYNDDKYVKVGTLFEPDYEAVNAAAPDLIIVAGRSAAKYGELAKIAPTIDLSVSADNFMDEAKNNVVTLATVFDKRSEADRLIGALDTSIAALKASAADKGKGLLVLTTGGKMSAFGPGSRFGMIHSVYGVQPAAETTHVGNHGQAISFEYILETNPDWLFVIDRDAAIGREGTAAAQYLDNEIVQRTKAWKNGHVVYLDAASWYLVGGGITAIQNTVDQLTSALNKG</sequence>
<dbReference type="CDD" id="cd01140">
    <property type="entry name" value="FatB"/>
    <property type="match status" value="1"/>
</dbReference>
<organism evidence="8 9">
    <name type="scientific">Metarhizobium album</name>
    <dbReference type="NCBI Taxonomy" id="2182425"/>
    <lineage>
        <taxon>Bacteria</taxon>
        <taxon>Pseudomonadati</taxon>
        <taxon>Pseudomonadota</taxon>
        <taxon>Alphaproteobacteria</taxon>
        <taxon>Hyphomicrobiales</taxon>
        <taxon>Rhizobiaceae</taxon>
        <taxon>Metarhizobium</taxon>
    </lineage>
</organism>
<evidence type="ECO:0000256" key="5">
    <source>
        <dbReference type="ARBA" id="ARBA00022729"/>
    </source>
</evidence>
<comment type="subcellular location">
    <subcellularLocation>
        <location evidence="1">Cell envelope</location>
    </subcellularLocation>
</comment>
<dbReference type="InterPro" id="IPR051313">
    <property type="entry name" value="Bact_iron-sidero_bind"/>
</dbReference>
<evidence type="ECO:0000313" key="8">
    <source>
        <dbReference type="EMBL" id="PWE54640.1"/>
    </source>
</evidence>
<dbReference type="PANTHER" id="PTHR30532">
    <property type="entry name" value="IRON III DICITRATE-BINDING PERIPLASMIC PROTEIN"/>
    <property type="match status" value="1"/>
</dbReference>
<dbReference type="PROSITE" id="PS50983">
    <property type="entry name" value="FE_B12_PBP"/>
    <property type="match status" value="1"/>
</dbReference>